<organism evidence="1 2">
    <name type="scientific">Luedemannella helvata</name>
    <dbReference type="NCBI Taxonomy" id="349315"/>
    <lineage>
        <taxon>Bacteria</taxon>
        <taxon>Bacillati</taxon>
        <taxon>Actinomycetota</taxon>
        <taxon>Actinomycetes</taxon>
        <taxon>Micromonosporales</taxon>
        <taxon>Micromonosporaceae</taxon>
        <taxon>Luedemannella</taxon>
    </lineage>
</organism>
<dbReference type="RefSeq" id="WP_344088409.1">
    <property type="nucleotide sequence ID" value="NZ_BAAALS010000050.1"/>
</dbReference>
<dbReference type="EMBL" id="BAAALS010000050">
    <property type="protein sequence ID" value="GAA1776876.1"/>
    <property type="molecule type" value="Genomic_DNA"/>
</dbReference>
<dbReference type="Proteomes" id="UP001500655">
    <property type="component" value="Unassembled WGS sequence"/>
</dbReference>
<accession>A0ABN2L6B4</accession>
<dbReference type="Gene3D" id="3.40.830.10">
    <property type="entry name" value="LigB-like"/>
    <property type="match status" value="1"/>
</dbReference>
<evidence type="ECO:0000313" key="2">
    <source>
        <dbReference type="Proteomes" id="UP001500655"/>
    </source>
</evidence>
<sequence length="249" mass="25354">MPLVAAALCPHPPVLVPEVAAGAAGELDALRAACGTAVATLADAALDRLVVLGGGDRTAAFDATCAATFEPWGVPLRVRPGTGEAPPRLPLSLTVAAWLLDRYFHPGRPVEIEFRTVAADASPAECAALARALRAPDSWGLLVMGDGSACRGEKSPGYADPRAEGFDTAVARALADVDTGALLALDPVTAAELLVAGRAPWQVLANATLDSGGVADVGAGPADGSWRGELLAHEAPYGVAYFVATWRSA</sequence>
<gene>
    <name evidence="1" type="ORF">GCM10009681_55180</name>
</gene>
<keyword evidence="2" id="KW-1185">Reference proteome</keyword>
<proteinExistence type="predicted"/>
<evidence type="ECO:0000313" key="1">
    <source>
        <dbReference type="EMBL" id="GAA1776876.1"/>
    </source>
</evidence>
<name>A0ABN2L6B4_9ACTN</name>
<dbReference type="CDD" id="cd07951">
    <property type="entry name" value="ED_3B_N_AMMECR1"/>
    <property type="match status" value="1"/>
</dbReference>
<comment type="caution">
    <text evidence="1">The sequence shown here is derived from an EMBL/GenBank/DDBJ whole genome shotgun (WGS) entry which is preliminary data.</text>
</comment>
<protein>
    <submittedName>
        <fullName evidence="1">Class III extradiol dioxygenase subunit B-like domain-containing protein</fullName>
    </submittedName>
</protein>
<reference evidence="1 2" key="1">
    <citation type="journal article" date="2019" name="Int. J. Syst. Evol. Microbiol.">
        <title>The Global Catalogue of Microorganisms (GCM) 10K type strain sequencing project: providing services to taxonomists for standard genome sequencing and annotation.</title>
        <authorList>
            <consortium name="The Broad Institute Genomics Platform"/>
            <consortium name="The Broad Institute Genome Sequencing Center for Infectious Disease"/>
            <person name="Wu L."/>
            <person name="Ma J."/>
        </authorList>
    </citation>
    <scope>NUCLEOTIDE SEQUENCE [LARGE SCALE GENOMIC DNA]</scope>
    <source>
        <strain evidence="1 2">JCM 13249</strain>
    </source>
</reference>